<feature type="compositionally biased region" description="Low complexity" evidence="3">
    <location>
        <begin position="153"/>
        <end position="166"/>
    </location>
</feature>
<dbReference type="Proteomes" id="UP000797356">
    <property type="component" value="Chromosome 5"/>
</dbReference>
<accession>A0A8K0N1F5</accession>
<reference evidence="4" key="1">
    <citation type="journal article" date="2017" name="Gigascience">
        <title>The genome draft of coconut (Cocos nucifera).</title>
        <authorList>
            <person name="Xiao Y."/>
            <person name="Xu P."/>
            <person name="Fan H."/>
            <person name="Baudouin L."/>
            <person name="Xia W."/>
            <person name="Bocs S."/>
            <person name="Xu J."/>
            <person name="Li Q."/>
            <person name="Guo A."/>
            <person name="Zhou L."/>
            <person name="Li J."/>
            <person name="Wu Y."/>
            <person name="Ma Z."/>
            <person name="Armero A."/>
            <person name="Issali A.E."/>
            <person name="Liu N."/>
            <person name="Peng M."/>
            <person name="Yang Y."/>
        </authorList>
    </citation>
    <scope>NUCLEOTIDE SEQUENCE</scope>
    <source>
        <tissue evidence="4">Spear leaf of Hainan Tall coconut</tissue>
    </source>
</reference>
<protein>
    <submittedName>
        <fullName evidence="4">Putative F-box/kelch-repeat protein</fullName>
    </submittedName>
</protein>
<dbReference type="AlphaFoldDB" id="A0A8K0N1F5"/>
<dbReference type="InterPro" id="IPR011043">
    <property type="entry name" value="Gal_Oxase/kelch_b-propeller"/>
</dbReference>
<evidence type="ECO:0000313" key="5">
    <source>
        <dbReference type="Proteomes" id="UP000797356"/>
    </source>
</evidence>
<keyword evidence="2" id="KW-0677">Repeat</keyword>
<reference evidence="4" key="2">
    <citation type="submission" date="2019-07" db="EMBL/GenBank/DDBJ databases">
        <authorList>
            <person name="Yang Y."/>
            <person name="Bocs S."/>
            <person name="Baudouin L."/>
        </authorList>
    </citation>
    <scope>NUCLEOTIDE SEQUENCE</scope>
    <source>
        <tissue evidence="4">Spear leaf of Hainan Tall coconut</tissue>
    </source>
</reference>
<gene>
    <name evidence="4" type="ORF">COCNU_05G006460</name>
</gene>
<comment type="caution">
    <text evidence="4">The sequence shown here is derived from an EMBL/GenBank/DDBJ whole genome shotgun (WGS) entry which is preliminary data.</text>
</comment>
<evidence type="ECO:0000256" key="2">
    <source>
        <dbReference type="ARBA" id="ARBA00022737"/>
    </source>
</evidence>
<proteinExistence type="predicted"/>
<dbReference type="EMBL" id="CM017876">
    <property type="protein sequence ID" value="KAG1342417.1"/>
    <property type="molecule type" value="Genomic_DNA"/>
</dbReference>
<organism evidence="4 5">
    <name type="scientific">Cocos nucifera</name>
    <name type="common">Coconut palm</name>
    <dbReference type="NCBI Taxonomy" id="13894"/>
    <lineage>
        <taxon>Eukaryota</taxon>
        <taxon>Viridiplantae</taxon>
        <taxon>Streptophyta</taxon>
        <taxon>Embryophyta</taxon>
        <taxon>Tracheophyta</taxon>
        <taxon>Spermatophyta</taxon>
        <taxon>Magnoliopsida</taxon>
        <taxon>Liliopsida</taxon>
        <taxon>Arecaceae</taxon>
        <taxon>Arecoideae</taxon>
        <taxon>Cocoseae</taxon>
        <taxon>Attaleinae</taxon>
        <taxon>Cocos</taxon>
    </lineage>
</organism>
<dbReference type="SUPFAM" id="SSF50965">
    <property type="entry name" value="Galactose oxidase, central domain"/>
    <property type="match status" value="1"/>
</dbReference>
<evidence type="ECO:0000313" key="4">
    <source>
        <dbReference type="EMBL" id="KAG1342417.1"/>
    </source>
</evidence>
<evidence type="ECO:0000256" key="3">
    <source>
        <dbReference type="SAM" id="MobiDB-lite"/>
    </source>
</evidence>
<dbReference type="PANTHER" id="PTHR46344">
    <property type="entry name" value="OS02G0202900 PROTEIN"/>
    <property type="match status" value="1"/>
</dbReference>
<sequence length="205" mass="22559">MIPTAFLADILKPIATGMASYRGRLCVPQSLYSWLFFFDVGGEIYDPENDSWVEMPAGMGDGWPARQAGTKLSVIVNGELYALDPSSSLDGGDIKRYDHQEDVWKVVIQRVPIRDFTDSESPYLLAGFLGKLHVVTKDDENCVAILQADLQKQKQSSPSTSSAPPADYRPENPVSVVDEETNIWKIIASKDFGTAELVSCQVLAV</sequence>
<keyword evidence="1" id="KW-0880">Kelch repeat</keyword>
<keyword evidence="5" id="KW-1185">Reference proteome</keyword>
<feature type="region of interest" description="Disordered" evidence="3">
    <location>
        <begin position="153"/>
        <end position="174"/>
    </location>
</feature>
<name>A0A8K0N1F5_COCNU</name>
<dbReference type="PANTHER" id="PTHR46344:SF27">
    <property type="entry name" value="KELCH REPEAT SUPERFAMILY PROTEIN"/>
    <property type="match status" value="1"/>
</dbReference>
<dbReference type="OrthoDB" id="45365at2759"/>
<evidence type="ECO:0000256" key="1">
    <source>
        <dbReference type="ARBA" id="ARBA00022441"/>
    </source>
</evidence>